<dbReference type="AlphaFoldDB" id="A0A8H7T4T6"/>
<dbReference type="EMBL" id="JAFJYH010000232">
    <property type="protein sequence ID" value="KAG4415174.1"/>
    <property type="molecule type" value="Genomic_DNA"/>
</dbReference>
<reference evidence="2" key="1">
    <citation type="submission" date="2021-02" db="EMBL/GenBank/DDBJ databases">
        <title>Genome sequence Cadophora malorum strain M34.</title>
        <authorList>
            <person name="Stefanovic E."/>
            <person name="Vu D."/>
            <person name="Scully C."/>
            <person name="Dijksterhuis J."/>
            <person name="Roader J."/>
            <person name="Houbraken J."/>
        </authorList>
    </citation>
    <scope>NUCLEOTIDE SEQUENCE</scope>
    <source>
        <strain evidence="2">M34</strain>
    </source>
</reference>
<evidence type="ECO:0000313" key="3">
    <source>
        <dbReference type="Proteomes" id="UP000664132"/>
    </source>
</evidence>
<protein>
    <submittedName>
        <fullName evidence="2">Uncharacterized protein</fullName>
    </submittedName>
</protein>
<gene>
    <name evidence="2" type="ORF">IFR04_011672</name>
</gene>
<feature type="compositionally biased region" description="Polar residues" evidence="1">
    <location>
        <begin position="11"/>
        <end position="28"/>
    </location>
</feature>
<evidence type="ECO:0000313" key="2">
    <source>
        <dbReference type="EMBL" id="KAG4415174.1"/>
    </source>
</evidence>
<organism evidence="2 3">
    <name type="scientific">Cadophora malorum</name>
    <dbReference type="NCBI Taxonomy" id="108018"/>
    <lineage>
        <taxon>Eukaryota</taxon>
        <taxon>Fungi</taxon>
        <taxon>Dikarya</taxon>
        <taxon>Ascomycota</taxon>
        <taxon>Pezizomycotina</taxon>
        <taxon>Leotiomycetes</taxon>
        <taxon>Helotiales</taxon>
        <taxon>Ploettnerulaceae</taxon>
        <taxon>Cadophora</taxon>
    </lineage>
</organism>
<evidence type="ECO:0000256" key="1">
    <source>
        <dbReference type="SAM" id="MobiDB-lite"/>
    </source>
</evidence>
<name>A0A8H7T4T6_9HELO</name>
<dbReference type="OrthoDB" id="3552792at2759"/>
<feature type="region of interest" description="Disordered" evidence="1">
    <location>
        <begin position="1"/>
        <end position="52"/>
    </location>
</feature>
<accession>A0A8H7T4T6</accession>
<sequence length="140" mass="15521">MPNGFPAFPKNSMSTHESMTRSPDSNTEAAFPNDEPPTLFHPASPKMKPLKRPIDDVDKASISTTSTFSSKIGLLKDNVKSRIPAPYKAYRNRKEAAAHSKVVLEKDQKLPANTQTRKSLSDCDARRATAEAYMIWAATR</sequence>
<dbReference type="Proteomes" id="UP000664132">
    <property type="component" value="Unassembled WGS sequence"/>
</dbReference>
<keyword evidence="3" id="KW-1185">Reference proteome</keyword>
<comment type="caution">
    <text evidence="2">The sequence shown here is derived from an EMBL/GenBank/DDBJ whole genome shotgun (WGS) entry which is preliminary data.</text>
</comment>
<proteinExistence type="predicted"/>